<sequence length="194" mass="21928">MEEKKRQLAEWRKAHPFRALVRIVLSWVVPVVCVILLAYGFSRFFCQTVQVQEGSMEPTLSTGDTLLVNELFPKLSSPRRFDIIAFRTRNETGASVHIKRVIALPGETVQITDGAVYINGEKLDESAYGFDAILSGGLAEEQIVLDDDEYFVLGDNRNGSGDSRYTDIGNVKRENIIGTVWFRVWPFQRIGSIR</sequence>
<name>A0A7X2P6D9_9FIRM</name>
<dbReference type="CDD" id="cd06530">
    <property type="entry name" value="S26_SPase_I"/>
    <property type="match status" value="1"/>
</dbReference>
<accession>A0A7X2P6D9</accession>
<dbReference type="InterPro" id="IPR019758">
    <property type="entry name" value="Pept_S26A_signal_pept_1_CS"/>
</dbReference>
<dbReference type="InterPro" id="IPR019533">
    <property type="entry name" value="Peptidase_S26"/>
</dbReference>
<dbReference type="SUPFAM" id="SSF51306">
    <property type="entry name" value="LexA/Signal peptidase"/>
    <property type="match status" value="1"/>
</dbReference>
<comment type="similarity">
    <text evidence="3 7">Belongs to the peptidase S26 family.</text>
</comment>
<comment type="caution">
    <text evidence="9">The sequence shown here is derived from an EMBL/GenBank/DDBJ whole genome shotgun (WGS) entry which is preliminary data.</text>
</comment>
<keyword evidence="5 7" id="KW-0378">Hydrolase</keyword>
<dbReference type="PANTHER" id="PTHR43390:SF1">
    <property type="entry name" value="CHLOROPLAST PROCESSING PEPTIDASE"/>
    <property type="match status" value="1"/>
</dbReference>
<dbReference type="InterPro" id="IPR019757">
    <property type="entry name" value="Pept_S26A_signal_pept_1_Lys-AS"/>
</dbReference>
<dbReference type="GO" id="GO:0006465">
    <property type="term" value="P:signal peptide processing"/>
    <property type="evidence" value="ECO:0007669"/>
    <property type="project" value="InterPro"/>
</dbReference>
<feature type="active site" evidence="6">
    <location>
        <position position="55"/>
    </location>
</feature>
<dbReference type="PANTHER" id="PTHR43390">
    <property type="entry name" value="SIGNAL PEPTIDASE I"/>
    <property type="match status" value="1"/>
</dbReference>
<comment type="catalytic activity">
    <reaction evidence="1 7">
        <text>Cleavage of hydrophobic, N-terminal signal or leader sequences from secreted and periplasmic proteins.</text>
        <dbReference type="EC" id="3.4.21.89"/>
    </reaction>
</comment>
<proteinExistence type="inferred from homology"/>
<keyword evidence="7" id="KW-0812">Transmembrane</keyword>
<evidence type="ECO:0000256" key="7">
    <source>
        <dbReference type="RuleBase" id="RU362042"/>
    </source>
</evidence>
<keyword evidence="7" id="KW-1133">Transmembrane helix</keyword>
<dbReference type="NCBIfam" id="TIGR02227">
    <property type="entry name" value="sigpep_I_bact"/>
    <property type="match status" value="1"/>
</dbReference>
<evidence type="ECO:0000313" key="10">
    <source>
        <dbReference type="Proteomes" id="UP000466864"/>
    </source>
</evidence>
<keyword evidence="10" id="KW-1185">Reference proteome</keyword>
<dbReference type="PRINTS" id="PR00727">
    <property type="entry name" value="LEADERPTASE"/>
</dbReference>
<evidence type="ECO:0000259" key="8">
    <source>
        <dbReference type="Pfam" id="PF10502"/>
    </source>
</evidence>
<evidence type="ECO:0000256" key="4">
    <source>
        <dbReference type="ARBA" id="ARBA00013208"/>
    </source>
</evidence>
<dbReference type="InterPro" id="IPR000223">
    <property type="entry name" value="Pept_S26A_signal_pept_1"/>
</dbReference>
<evidence type="ECO:0000256" key="3">
    <source>
        <dbReference type="ARBA" id="ARBA00009370"/>
    </source>
</evidence>
<reference evidence="9 10" key="1">
    <citation type="submission" date="2019-08" db="EMBL/GenBank/DDBJ databases">
        <title>In-depth cultivation of the pig gut microbiome towards novel bacterial diversity and tailored functional studies.</title>
        <authorList>
            <person name="Wylensek D."/>
            <person name="Hitch T.C.A."/>
            <person name="Clavel T."/>
        </authorList>
    </citation>
    <scope>NUCLEOTIDE SEQUENCE [LARGE SCALE GENOMIC DNA]</scope>
    <source>
        <strain evidence="9 10">Oil+RF-744-WCA-WT-13</strain>
    </source>
</reference>
<dbReference type="GO" id="GO:0009003">
    <property type="term" value="F:signal peptidase activity"/>
    <property type="evidence" value="ECO:0007669"/>
    <property type="project" value="UniProtKB-EC"/>
</dbReference>
<feature type="domain" description="Peptidase S26" evidence="8">
    <location>
        <begin position="25"/>
        <end position="185"/>
    </location>
</feature>
<feature type="active site" evidence="6">
    <location>
        <position position="99"/>
    </location>
</feature>
<keyword evidence="7" id="KW-0472">Membrane</keyword>
<gene>
    <name evidence="9" type="primary">lepB</name>
    <name evidence="9" type="ORF">FYJ60_01670</name>
</gene>
<dbReference type="PROSITE" id="PS00760">
    <property type="entry name" value="SPASE_I_2"/>
    <property type="match status" value="1"/>
</dbReference>
<evidence type="ECO:0000256" key="2">
    <source>
        <dbReference type="ARBA" id="ARBA00004401"/>
    </source>
</evidence>
<evidence type="ECO:0000313" key="9">
    <source>
        <dbReference type="EMBL" id="MST81046.1"/>
    </source>
</evidence>
<comment type="subcellular location">
    <subcellularLocation>
        <location evidence="2">Cell membrane</location>
        <topology evidence="2">Single-pass type II membrane protein</topology>
    </subcellularLocation>
    <subcellularLocation>
        <location evidence="7">Membrane</location>
        <topology evidence="7">Single-pass type II membrane protein</topology>
    </subcellularLocation>
</comment>
<evidence type="ECO:0000256" key="1">
    <source>
        <dbReference type="ARBA" id="ARBA00000677"/>
    </source>
</evidence>
<organism evidence="9 10">
    <name type="scientific">Bilifractor porci</name>
    <dbReference type="NCBI Taxonomy" id="2606636"/>
    <lineage>
        <taxon>Bacteria</taxon>
        <taxon>Bacillati</taxon>
        <taxon>Bacillota</taxon>
        <taxon>Clostridia</taxon>
        <taxon>Lachnospirales</taxon>
        <taxon>Lachnospiraceae</taxon>
        <taxon>Bilifractor</taxon>
    </lineage>
</organism>
<feature type="transmembrane region" description="Helical" evidence="7">
    <location>
        <begin position="20"/>
        <end position="41"/>
    </location>
</feature>
<dbReference type="Gene3D" id="2.10.109.10">
    <property type="entry name" value="Umud Fragment, subunit A"/>
    <property type="match status" value="1"/>
</dbReference>
<dbReference type="Pfam" id="PF10502">
    <property type="entry name" value="Peptidase_S26"/>
    <property type="match status" value="1"/>
</dbReference>
<keyword evidence="7" id="KW-0645">Protease</keyword>
<dbReference type="GO" id="GO:0004252">
    <property type="term" value="F:serine-type endopeptidase activity"/>
    <property type="evidence" value="ECO:0007669"/>
    <property type="project" value="InterPro"/>
</dbReference>
<dbReference type="AlphaFoldDB" id="A0A7X2P6D9"/>
<evidence type="ECO:0000256" key="5">
    <source>
        <dbReference type="ARBA" id="ARBA00022801"/>
    </source>
</evidence>
<dbReference type="PROSITE" id="PS00761">
    <property type="entry name" value="SPASE_I_3"/>
    <property type="match status" value="1"/>
</dbReference>
<protein>
    <recommendedName>
        <fullName evidence="4 7">Signal peptidase I</fullName>
        <ecNumber evidence="4 7">3.4.21.89</ecNumber>
    </recommendedName>
</protein>
<dbReference type="GO" id="GO:0005886">
    <property type="term" value="C:plasma membrane"/>
    <property type="evidence" value="ECO:0007669"/>
    <property type="project" value="UniProtKB-SubCell"/>
</dbReference>
<dbReference type="Proteomes" id="UP000466864">
    <property type="component" value="Unassembled WGS sequence"/>
</dbReference>
<dbReference type="EC" id="3.4.21.89" evidence="4 7"/>
<dbReference type="InterPro" id="IPR036286">
    <property type="entry name" value="LexA/Signal_pep-like_sf"/>
</dbReference>
<evidence type="ECO:0000256" key="6">
    <source>
        <dbReference type="PIRSR" id="PIRSR600223-1"/>
    </source>
</evidence>
<dbReference type="EMBL" id="VUMV01000001">
    <property type="protein sequence ID" value="MST81046.1"/>
    <property type="molecule type" value="Genomic_DNA"/>
</dbReference>